<dbReference type="Proteomes" id="UP000603141">
    <property type="component" value="Unassembled WGS sequence"/>
</dbReference>
<proteinExistence type="predicted"/>
<evidence type="ECO:0000313" key="2">
    <source>
        <dbReference type="Proteomes" id="UP000603141"/>
    </source>
</evidence>
<protein>
    <submittedName>
        <fullName evidence="1">Uncharacterized protein</fullName>
    </submittedName>
</protein>
<name>A0A934VV18_9BACT</name>
<comment type="caution">
    <text evidence="1">The sequence shown here is derived from an EMBL/GenBank/DDBJ whole genome shotgun (WGS) entry which is preliminary data.</text>
</comment>
<gene>
    <name evidence="1" type="ORF">JIN85_02835</name>
</gene>
<organism evidence="1 2">
    <name type="scientific">Luteolibacter pohnpeiensis</name>
    <dbReference type="NCBI Taxonomy" id="454153"/>
    <lineage>
        <taxon>Bacteria</taxon>
        <taxon>Pseudomonadati</taxon>
        <taxon>Verrucomicrobiota</taxon>
        <taxon>Verrucomicrobiia</taxon>
        <taxon>Verrucomicrobiales</taxon>
        <taxon>Verrucomicrobiaceae</taxon>
        <taxon>Luteolibacter</taxon>
    </lineage>
</organism>
<reference evidence="1" key="1">
    <citation type="submission" date="2021-01" db="EMBL/GenBank/DDBJ databases">
        <title>Modified the classification status of verrucomicrobia.</title>
        <authorList>
            <person name="Feng X."/>
        </authorList>
    </citation>
    <scope>NUCLEOTIDE SEQUENCE</scope>
    <source>
        <strain evidence="1">KCTC 22041</strain>
    </source>
</reference>
<keyword evidence="2" id="KW-1185">Reference proteome</keyword>
<dbReference type="AlphaFoldDB" id="A0A934VV18"/>
<accession>A0A934VV18</accession>
<evidence type="ECO:0000313" key="1">
    <source>
        <dbReference type="EMBL" id="MBK1881333.1"/>
    </source>
</evidence>
<sequence length="101" mass="11658">MKKLFPLTSPNHQPARVVEQIKADVRKYLKRERRKNLPEGVDFWDFDCRTGQSAESAEAIHVAEITKPIDQAAAENWEAIYIEILAKEGRRRSKGADEKEH</sequence>
<dbReference type="RefSeq" id="WP_200267432.1">
    <property type="nucleotide sequence ID" value="NZ_JAENIJ010000003.1"/>
</dbReference>
<dbReference type="Pfam" id="PF19669">
    <property type="entry name" value="DUF6172"/>
    <property type="match status" value="1"/>
</dbReference>
<dbReference type="InterPro" id="IPR046170">
    <property type="entry name" value="DUF6172"/>
</dbReference>
<dbReference type="EMBL" id="JAENIJ010000003">
    <property type="protein sequence ID" value="MBK1881333.1"/>
    <property type="molecule type" value="Genomic_DNA"/>
</dbReference>